<feature type="compositionally biased region" description="Basic and acidic residues" evidence="1">
    <location>
        <begin position="657"/>
        <end position="675"/>
    </location>
</feature>
<sequence length="1087" mass="119530">MEAIRTTRKRDHPSASTRSGTFTRSRSQIFLHRSRSGLLRPDPQRTRSQYQATLPPSPCRTTRIRLSESVDGNDGGDELMVLVKDLKKKTRLGHEPSSTGGDSELSRALMKDLRARRVYSPPSSLGACSNTVVADVLAKGSGVDSDCAGGGIADLGFGTKASLENSGSERNGSKVEEESGNLEKAFSSEGQKKDEVNSILSLILNEYRSDKDSDIYGDEVSESSDSEKTESQDGKRSGGISSEKIEDSREELVQTTPPDTDISEVKGKQVEDTPLPGNALKNAGEGSSEKDSRRNGSVLRSKSVLKPRFQGKLFKAPGSVNFKRLFPYLKDIKQDDSGTEDLGHCQKDEKAMVGNGSRLPLSCQNQEPSVVSEGDAVVAPVNELSHGNGSELASSLDSLELDMQFHSKGVTSECLFVPSTKEVGNALYNDKFKKDSKQQGCNPDYAITANDDGTRTMEQFGVLDKECVLETPPDGDKFDKGEVNKLGQSESTTQDKYNVKAMDISKISQENAVDGFFQKVSRSNLHRKLFINPHSFGYKRLLPFLMDSTKDECDQQTHHKEGEVDISAKKIQSPLLSQNQGASIGQHKIEDSSRHDTDEHIEKVEIGPKDECLSDSKFDPHSVMDFRCPRHNSEAPPKAKNVLGIDGNVSNLTFGHDSSEEKGPSVDYGEGKPSESLENCKTVSGFPLEGQSVKKLDPNKPDAQGKGKRNHKICRSDDAVVLNHVTLLDEWPKSSPEEVIIGKSEMASHGAGSQKAGNVLKGIVYGSRMPSIGKNNKPANQVHEAGNSSEVKTRLVINGCSDMELLKQTASYRYKRLLPHLSNTMKDSSCATENDHCPKVQKLLDQTSSYLNMQATPLFDQTGSAPSKRCKGSPCDLNNDSSSPILEVPESKPSHNSFKVIQLQDEQVVSNGHCKPESSPSPRREKEAASVLSKPSETHGATILEQPRVSTTSFKRGILKRGRRRCRGRCTCLNCASFHLHAERAFEFSRNQFLDAEEVAHDLIKELSQLRKTLERSTESVNGNPILDGSEAKEACRKALVAEQLAKDRFRQMNDDLNIHCRISSLERPRVRFSNHVDIKVIEHEDR</sequence>
<feature type="compositionally biased region" description="Basic and acidic residues" evidence="1">
    <location>
        <begin position="225"/>
        <end position="236"/>
    </location>
</feature>
<dbReference type="PANTHER" id="PTHR34461">
    <property type="entry name" value="EXPRESSED PROTEIN"/>
    <property type="match status" value="1"/>
</dbReference>
<evidence type="ECO:0000256" key="1">
    <source>
        <dbReference type="SAM" id="MobiDB-lite"/>
    </source>
</evidence>
<organism evidence="2 3">
    <name type="scientific">Stylosanthes scabra</name>
    <dbReference type="NCBI Taxonomy" id="79078"/>
    <lineage>
        <taxon>Eukaryota</taxon>
        <taxon>Viridiplantae</taxon>
        <taxon>Streptophyta</taxon>
        <taxon>Embryophyta</taxon>
        <taxon>Tracheophyta</taxon>
        <taxon>Spermatophyta</taxon>
        <taxon>Magnoliopsida</taxon>
        <taxon>eudicotyledons</taxon>
        <taxon>Gunneridae</taxon>
        <taxon>Pentapetalae</taxon>
        <taxon>rosids</taxon>
        <taxon>fabids</taxon>
        <taxon>Fabales</taxon>
        <taxon>Fabaceae</taxon>
        <taxon>Papilionoideae</taxon>
        <taxon>50 kb inversion clade</taxon>
        <taxon>dalbergioids sensu lato</taxon>
        <taxon>Dalbergieae</taxon>
        <taxon>Pterocarpus clade</taxon>
        <taxon>Stylosanthes</taxon>
    </lineage>
</organism>
<dbReference type="Proteomes" id="UP001341840">
    <property type="component" value="Unassembled WGS sequence"/>
</dbReference>
<reference evidence="2 3" key="1">
    <citation type="journal article" date="2023" name="Plants (Basel)">
        <title>Bridging the Gap: Combining Genomics and Transcriptomics Approaches to Understand Stylosanthes scabra, an Orphan Legume from the Brazilian Caatinga.</title>
        <authorList>
            <person name="Ferreira-Neto J.R.C."/>
            <person name="da Silva M.D."/>
            <person name="Binneck E."/>
            <person name="de Melo N.F."/>
            <person name="da Silva R.H."/>
            <person name="de Melo A.L.T.M."/>
            <person name="Pandolfi V."/>
            <person name="Bustamante F.O."/>
            <person name="Brasileiro-Vidal A.C."/>
            <person name="Benko-Iseppon A.M."/>
        </authorList>
    </citation>
    <scope>NUCLEOTIDE SEQUENCE [LARGE SCALE GENOMIC DNA]</scope>
    <source>
        <tissue evidence="2">Leaves</tissue>
    </source>
</reference>
<dbReference type="PANTHER" id="PTHR34461:SF4">
    <property type="entry name" value="OS01G0101800 PROTEIN"/>
    <property type="match status" value="1"/>
</dbReference>
<name>A0ABU6S442_9FABA</name>
<feature type="compositionally biased region" description="Basic residues" evidence="1">
    <location>
        <begin position="1"/>
        <end position="11"/>
    </location>
</feature>
<feature type="compositionally biased region" description="Acidic residues" evidence="1">
    <location>
        <begin position="215"/>
        <end position="224"/>
    </location>
</feature>
<keyword evidence="3" id="KW-1185">Reference proteome</keyword>
<feature type="region of interest" description="Disordered" evidence="1">
    <location>
        <begin position="651"/>
        <end position="711"/>
    </location>
</feature>
<evidence type="ECO:0000313" key="3">
    <source>
        <dbReference type="Proteomes" id="UP001341840"/>
    </source>
</evidence>
<evidence type="ECO:0000313" key="2">
    <source>
        <dbReference type="EMBL" id="MED6130803.1"/>
    </source>
</evidence>
<feature type="region of interest" description="Disordered" evidence="1">
    <location>
        <begin position="213"/>
        <end position="302"/>
    </location>
</feature>
<feature type="region of interest" description="Disordered" evidence="1">
    <location>
        <begin position="577"/>
        <end position="606"/>
    </location>
</feature>
<feature type="region of interest" description="Disordered" evidence="1">
    <location>
        <begin position="858"/>
        <end position="894"/>
    </location>
</feature>
<gene>
    <name evidence="2" type="ORF">PIB30_003822</name>
</gene>
<feature type="region of interest" description="Disordered" evidence="1">
    <location>
        <begin position="1"/>
        <end position="58"/>
    </location>
</feature>
<accession>A0ABU6S442</accession>
<protein>
    <submittedName>
        <fullName evidence="2">Uncharacterized protein</fullName>
    </submittedName>
</protein>
<feature type="compositionally biased region" description="Low complexity" evidence="1">
    <location>
        <begin position="14"/>
        <end position="27"/>
    </location>
</feature>
<feature type="region of interest" description="Disordered" evidence="1">
    <location>
        <begin position="909"/>
        <end position="944"/>
    </location>
</feature>
<feature type="compositionally biased region" description="Basic and acidic residues" evidence="1">
    <location>
        <begin position="692"/>
        <end position="705"/>
    </location>
</feature>
<feature type="region of interest" description="Disordered" evidence="1">
    <location>
        <begin position="163"/>
        <end position="191"/>
    </location>
</feature>
<feature type="compositionally biased region" description="Basic and acidic residues" evidence="1">
    <location>
        <begin position="243"/>
        <end position="252"/>
    </location>
</feature>
<comment type="caution">
    <text evidence="2">The sequence shown here is derived from an EMBL/GenBank/DDBJ whole genome shotgun (WGS) entry which is preliminary data.</text>
</comment>
<feature type="compositionally biased region" description="Basic and acidic residues" evidence="1">
    <location>
        <begin position="587"/>
        <end position="606"/>
    </location>
</feature>
<proteinExistence type="predicted"/>
<dbReference type="EMBL" id="JASCZI010060422">
    <property type="protein sequence ID" value="MED6130803.1"/>
    <property type="molecule type" value="Genomic_DNA"/>
</dbReference>